<evidence type="ECO:0000313" key="2">
    <source>
        <dbReference type="EMBL" id="ODJ87592.1"/>
    </source>
</evidence>
<dbReference type="RefSeq" id="WP_069124619.1">
    <property type="nucleotide sequence ID" value="NZ_MARB01000010.1"/>
</dbReference>
<reference evidence="2 3" key="1">
    <citation type="submission" date="2016-06" db="EMBL/GenBank/DDBJ databases">
        <title>Genome sequence of endosymbiont of Candidatus Endolucinida thiodiazotropha.</title>
        <authorList>
            <person name="Poehlein A."/>
            <person name="Koenig S."/>
            <person name="Heiden S.E."/>
            <person name="Thuermer A."/>
            <person name="Voget S."/>
            <person name="Daniel R."/>
            <person name="Markert S."/>
            <person name="Gros O."/>
            <person name="Schweder T."/>
        </authorList>
    </citation>
    <scope>NUCLEOTIDE SEQUENCE [LARGE SCALE GENOMIC DNA]</scope>
    <source>
        <strain evidence="2 3">COS</strain>
    </source>
</reference>
<dbReference type="Gene3D" id="2.50.20.10">
    <property type="entry name" value="Lipoprotein localisation LolA/LolB/LppX"/>
    <property type="match status" value="1"/>
</dbReference>
<protein>
    <recommendedName>
        <fullName evidence="4">Outer membrane lipoprotein-sorting protein</fullName>
    </recommendedName>
</protein>
<dbReference type="AlphaFoldDB" id="A0A7Z0VL08"/>
<dbReference type="CDD" id="cd16329">
    <property type="entry name" value="LolA_like"/>
    <property type="match status" value="1"/>
</dbReference>
<evidence type="ECO:0000313" key="3">
    <source>
        <dbReference type="Proteomes" id="UP000094769"/>
    </source>
</evidence>
<gene>
    <name evidence="2" type="ORF">CODIS_20070</name>
</gene>
<evidence type="ECO:0000256" key="1">
    <source>
        <dbReference type="SAM" id="SignalP"/>
    </source>
</evidence>
<proteinExistence type="predicted"/>
<dbReference type="EMBL" id="MARB01000010">
    <property type="protein sequence ID" value="ODJ87592.1"/>
    <property type="molecule type" value="Genomic_DNA"/>
</dbReference>
<comment type="caution">
    <text evidence="2">The sequence shown here is derived from an EMBL/GenBank/DDBJ whole genome shotgun (WGS) entry which is preliminary data.</text>
</comment>
<dbReference type="Pfam" id="PF07044">
    <property type="entry name" value="DUF1329"/>
    <property type="match status" value="1"/>
</dbReference>
<dbReference type="InterPro" id="IPR010752">
    <property type="entry name" value="DUF1329"/>
</dbReference>
<feature type="signal peptide" evidence="1">
    <location>
        <begin position="1"/>
        <end position="21"/>
    </location>
</feature>
<keyword evidence="1" id="KW-0732">Signal</keyword>
<keyword evidence="3" id="KW-1185">Reference proteome</keyword>
<feature type="chain" id="PRO_5031158056" description="Outer membrane lipoprotein-sorting protein" evidence="1">
    <location>
        <begin position="22"/>
        <end position="436"/>
    </location>
</feature>
<dbReference type="Proteomes" id="UP000094769">
    <property type="component" value="Unassembled WGS sequence"/>
</dbReference>
<dbReference type="OrthoDB" id="5937151at2"/>
<name>A0A7Z0VL08_9GAMM</name>
<evidence type="ECO:0008006" key="4">
    <source>
        <dbReference type="Google" id="ProtNLM"/>
    </source>
</evidence>
<organism evidence="2 3">
    <name type="scientific">Candidatus Thiodiazotropha endolucinida</name>
    <dbReference type="NCBI Taxonomy" id="1655433"/>
    <lineage>
        <taxon>Bacteria</taxon>
        <taxon>Pseudomonadati</taxon>
        <taxon>Pseudomonadota</taxon>
        <taxon>Gammaproteobacteria</taxon>
        <taxon>Chromatiales</taxon>
        <taxon>Sedimenticolaceae</taxon>
        <taxon>Candidatus Thiodiazotropha</taxon>
    </lineage>
</organism>
<accession>A0A7Z0VL08</accession>
<sequence>MKTLYTALMGLSVLLCGTVYGAMDDAVIEQSFYPYKNGLPTAEGYQPGVEITQKNVDGYKAILDDFVYRYIKQGWYTIKTTPTTSFDLHPGYVAATRAHSASVKLTERGLLQGFVAGRPFPQEPDVDDPDAGLKVVWNFQRGFNAGDSETIKPFWWTFRNMKNDKVERVLKFDWHFLNWKHRSQFDPKPDIEPNPGQIFRSIYSKVLEPFDLANTQLLIHRYEDDLKRDDAWLYLGFQRRVRRLATGQITDAFLGTDAMIEDFEGYNGRVSDYEWKYLETKNVLLPFYNHNEMALSSEPANDPDGFRFVDVTGKGGCFPKVTWQLRKAYVVEGRPKDSNHPLSKRIIYLDAQTGIMSVLLSYDKKGDPWKYFPIGKTHSDNHIERNKGTGVAIDDFAVFLDEQAMHCTTLQFKSVINPEENPPGIFSVQNLRKQGR</sequence>